<reference evidence="2 3" key="1">
    <citation type="submission" date="2018-02" db="EMBL/GenBank/DDBJ databases">
        <title>The genomes of Aspergillus section Nigri reveals drivers in fungal speciation.</title>
        <authorList>
            <consortium name="DOE Joint Genome Institute"/>
            <person name="Vesth T.C."/>
            <person name="Nybo J."/>
            <person name="Theobald S."/>
            <person name="Brandl J."/>
            <person name="Frisvad J.C."/>
            <person name="Nielsen K.F."/>
            <person name="Lyhne E.K."/>
            <person name="Kogle M.E."/>
            <person name="Kuo A."/>
            <person name="Riley R."/>
            <person name="Clum A."/>
            <person name="Nolan M."/>
            <person name="Lipzen A."/>
            <person name="Salamov A."/>
            <person name="Henrissat B."/>
            <person name="Wiebenga A."/>
            <person name="De vries R.P."/>
            <person name="Grigoriev I.V."/>
            <person name="Mortensen U.H."/>
            <person name="Andersen M.R."/>
            <person name="Baker S.E."/>
        </authorList>
    </citation>
    <scope>NUCLEOTIDE SEQUENCE [LARGE SCALE GENOMIC DNA]</scope>
    <source>
        <strain evidence="2 3">CBS 313.89</strain>
    </source>
</reference>
<protein>
    <submittedName>
        <fullName evidence="2">Uncharacterized protein</fullName>
    </submittedName>
</protein>
<organism evidence="2 3">
    <name type="scientific">Aspergillus fijiensis CBS 313.89</name>
    <dbReference type="NCBI Taxonomy" id="1448319"/>
    <lineage>
        <taxon>Eukaryota</taxon>
        <taxon>Fungi</taxon>
        <taxon>Dikarya</taxon>
        <taxon>Ascomycota</taxon>
        <taxon>Pezizomycotina</taxon>
        <taxon>Eurotiomycetes</taxon>
        <taxon>Eurotiomycetidae</taxon>
        <taxon>Eurotiales</taxon>
        <taxon>Aspergillaceae</taxon>
        <taxon>Aspergillus</taxon>
    </lineage>
</organism>
<dbReference type="EMBL" id="KZ824648">
    <property type="protein sequence ID" value="RAK76503.1"/>
    <property type="molecule type" value="Genomic_DNA"/>
</dbReference>
<feature type="region of interest" description="Disordered" evidence="1">
    <location>
        <begin position="53"/>
        <end position="74"/>
    </location>
</feature>
<dbReference type="RefSeq" id="XP_040800513.1">
    <property type="nucleotide sequence ID" value="XM_040939082.1"/>
</dbReference>
<dbReference type="AlphaFoldDB" id="A0A8G1VYJ4"/>
<evidence type="ECO:0000256" key="1">
    <source>
        <dbReference type="SAM" id="MobiDB-lite"/>
    </source>
</evidence>
<evidence type="ECO:0000313" key="3">
    <source>
        <dbReference type="Proteomes" id="UP000249789"/>
    </source>
</evidence>
<dbReference type="Proteomes" id="UP000249789">
    <property type="component" value="Unassembled WGS sequence"/>
</dbReference>
<dbReference type="GeneID" id="63856415"/>
<sequence>MLEIVASLNENTHIHTHASINPHHLLPPSTNTPTYAQPPSTISIQDMSPIPIPIPTSIRSSPQSSRPTAPDRTAPQMTSLIVQTSSTPNSCALPPSRNAMRRRRCIGWIFTLTMMLLGRGSGRPSCWASCWLGSWRRGWNPGLGRSKREEEGGELVDCVSLGLCRSRLLRENEKRRGEWRPGWR</sequence>
<dbReference type="VEuPathDB" id="FungiDB:BO72DRAFT_129276"/>
<gene>
    <name evidence="2" type="ORF">BO72DRAFT_129276</name>
</gene>
<proteinExistence type="predicted"/>
<keyword evidence="3" id="KW-1185">Reference proteome</keyword>
<name>A0A8G1VYJ4_9EURO</name>
<evidence type="ECO:0000313" key="2">
    <source>
        <dbReference type="EMBL" id="RAK76503.1"/>
    </source>
</evidence>
<feature type="compositionally biased region" description="Low complexity" evidence="1">
    <location>
        <begin position="55"/>
        <end position="68"/>
    </location>
</feature>
<accession>A0A8G1VYJ4</accession>